<dbReference type="Pfam" id="PF25800">
    <property type="entry name" value="FimV_N"/>
    <property type="match status" value="1"/>
</dbReference>
<dbReference type="NCBIfam" id="TIGR03504">
    <property type="entry name" value="FimV_Cterm"/>
    <property type="match status" value="1"/>
</dbReference>
<dbReference type="RefSeq" id="WP_408158845.1">
    <property type="nucleotide sequence ID" value="NZ_JAQQFM010000006.1"/>
</dbReference>
<keyword evidence="5" id="KW-1185">Reference proteome</keyword>
<dbReference type="InterPro" id="IPR018392">
    <property type="entry name" value="LysM"/>
</dbReference>
<feature type="compositionally biased region" description="Low complexity" evidence="1">
    <location>
        <begin position="558"/>
        <end position="567"/>
    </location>
</feature>
<evidence type="ECO:0000256" key="2">
    <source>
        <dbReference type="SAM" id="SignalP"/>
    </source>
</evidence>
<dbReference type="Gene3D" id="1.20.58.2200">
    <property type="match status" value="1"/>
</dbReference>
<accession>A0ABW9ABF8</accession>
<dbReference type="Proteomes" id="UP001629246">
    <property type="component" value="Unassembled WGS sequence"/>
</dbReference>
<feature type="region of interest" description="Disordered" evidence="1">
    <location>
        <begin position="254"/>
        <end position="281"/>
    </location>
</feature>
<feature type="region of interest" description="Disordered" evidence="1">
    <location>
        <begin position="832"/>
        <end position="895"/>
    </location>
</feature>
<dbReference type="InterPro" id="IPR020011">
    <property type="entry name" value="FimV_C"/>
</dbReference>
<evidence type="ECO:0000256" key="1">
    <source>
        <dbReference type="SAM" id="MobiDB-lite"/>
    </source>
</evidence>
<dbReference type="CDD" id="cd00118">
    <property type="entry name" value="LysM"/>
    <property type="match status" value="1"/>
</dbReference>
<proteinExistence type="predicted"/>
<feature type="compositionally biased region" description="Pro residues" evidence="1">
    <location>
        <begin position="186"/>
        <end position="195"/>
    </location>
</feature>
<feature type="region of interest" description="Disordered" evidence="1">
    <location>
        <begin position="162"/>
        <end position="239"/>
    </location>
</feature>
<feature type="region of interest" description="Disordered" evidence="1">
    <location>
        <begin position="401"/>
        <end position="458"/>
    </location>
</feature>
<dbReference type="Gene3D" id="3.10.350.10">
    <property type="entry name" value="LysM domain"/>
    <property type="match status" value="1"/>
</dbReference>
<feature type="compositionally biased region" description="Basic and acidic residues" evidence="1">
    <location>
        <begin position="420"/>
        <end position="437"/>
    </location>
</feature>
<dbReference type="InterPro" id="IPR038440">
    <property type="entry name" value="FimV_C_sf"/>
</dbReference>
<dbReference type="InterPro" id="IPR020012">
    <property type="entry name" value="LysM_FimV"/>
</dbReference>
<dbReference type="PROSITE" id="PS51782">
    <property type="entry name" value="LYSM"/>
    <property type="match status" value="1"/>
</dbReference>
<feature type="compositionally biased region" description="Low complexity" evidence="1">
    <location>
        <begin position="873"/>
        <end position="884"/>
    </location>
</feature>
<reference evidence="4 5" key="1">
    <citation type="journal article" date="2024" name="Chem. Sci.">
        <title>Discovery of megapolipeptins by genome mining of a Burkholderiales bacteria collection.</title>
        <authorList>
            <person name="Paulo B.S."/>
            <person name="Recchia M.J.J."/>
            <person name="Lee S."/>
            <person name="Fergusson C.H."/>
            <person name="Romanowski S.B."/>
            <person name="Hernandez A."/>
            <person name="Krull N."/>
            <person name="Liu D.Y."/>
            <person name="Cavanagh H."/>
            <person name="Bos A."/>
            <person name="Gray C.A."/>
            <person name="Murphy B.T."/>
            <person name="Linington R.G."/>
            <person name="Eustaquio A.S."/>
        </authorList>
    </citation>
    <scope>NUCLEOTIDE SEQUENCE [LARGE SCALE GENOMIC DNA]</scope>
    <source>
        <strain evidence="4 5">RL21-008-BIB-A</strain>
    </source>
</reference>
<feature type="chain" id="PRO_5046324393" evidence="2">
    <location>
        <begin position="34"/>
        <end position="943"/>
    </location>
</feature>
<feature type="domain" description="LysM" evidence="3">
    <location>
        <begin position="307"/>
        <end position="362"/>
    </location>
</feature>
<dbReference type="InterPro" id="IPR057840">
    <property type="entry name" value="FimV_N"/>
</dbReference>
<feature type="compositionally biased region" description="Low complexity" evidence="1">
    <location>
        <begin position="162"/>
        <end position="185"/>
    </location>
</feature>
<dbReference type="EMBL" id="JAQQFM010000006">
    <property type="protein sequence ID" value="MFL9925657.1"/>
    <property type="molecule type" value="Genomic_DNA"/>
</dbReference>
<feature type="signal peptide" evidence="2">
    <location>
        <begin position="1"/>
        <end position="33"/>
    </location>
</feature>
<evidence type="ECO:0000313" key="5">
    <source>
        <dbReference type="Proteomes" id="UP001629246"/>
    </source>
</evidence>
<keyword evidence="2" id="KW-0732">Signal</keyword>
<evidence type="ECO:0000259" key="3">
    <source>
        <dbReference type="PROSITE" id="PS51782"/>
    </source>
</evidence>
<name>A0ABW9ABF8_9BURK</name>
<feature type="compositionally biased region" description="Low complexity" evidence="1">
    <location>
        <begin position="526"/>
        <end position="539"/>
    </location>
</feature>
<evidence type="ECO:0000313" key="4">
    <source>
        <dbReference type="EMBL" id="MFL9925657.1"/>
    </source>
</evidence>
<feature type="compositionally biased region" description="Low complexity" evidence="1">
    <location>
        <begin position="196"/>
        <end position="223"/>
    </location>
</feature>
<dbReference type="InterPro" id="IPR036779">
    <property type="entry name" value="LysM_dom_sf"/>
</dbReference>
<feature type="compositionally biased region" description="Pro residues" evidence="1">
    <location>
        <begin position="777"/>
        <end position="791"/>
    </location>
</feature>
<feature type="region of interest" description="Disordered" evidence="1">
    <location>
        <begin position="526"/>
        <end position="572"/>
    </location>
</feature>
<feature type="region of interest" description="Disordered" evidence="1">
    <location>
        <begin position="776"/>
        <end position="800"/>
    </location>
</feature>
<dbReference type="NCBIfam" id="TIGR03505">
    <property type="entry name" value="FimV_core"/>
    <property type="match status" value="1"/>
</dbReference>
<gene>
    <name evidence="4" type="ORF">PQR62_15360</name>
</gene>
<organism evidence="4 5">
    <name type="scientific">Herbaspirillum lusitanum</name>
    <dbReference type="NCBI Taxonomy" id="213312"/>
    <lineage>
        <taxon>Bacteria</taxon>
        <taxon>Pseudomonadati</taxon>
        <taxon>Pseudomonadota</taxon>
        <taxon>Betaproteobacteria</taxon>
        <taxon>Burkholderiales</taxon>
        <taxon>Oxalobacteraceae</taxon>
        <taxon>Herbaspirillum</taxon>
    </lineage>
</organism>
<feature type="region of interest" description="Disordered" evidence="1">
    <location>
        <begin position="635"/>
        <end position="654"/>
    </location>
</feature>
<protein>
    <submittedName>
        <fullName evidence="4">LysM peptidoglycan-binding domain-containing protein</fullName>
    </submittedName>
</protein>
<feature type="compositionally biased region" description="Pro residues" evidence="1">
    <location>
        <begin position="543"/>
        <end position="557"/>
    </location>
</feature>
<dbReference type="Pfam" id="PF01476">
    <property type="entry name" value="LysM"/>
    <property type="match status" value="1"/>
</dbReference>
<comment type="caution">
    <text evidence="4">The sequence shown here is derived from an EMBL/GenBank/DDBJ whole genome shotgun (WGS) entry which is preliminary data.</text>
</comment>
<sequence length="943" mass="96116">MPLNTNSKLPRSPLSKLSIALTLALSLPLAAHAASLGKLTVLSSLGQPLRAEIELTSVTPQEVGKLAASLAPPEAFNRAKVDFNPVLSSLSFAVEQRQGRHFVRISSPQPMNELFVDLLVELSGSGSNKLVREYTFLLDPPDSRAPRAAQVAPVAPAAQTAPAAPAVPPSQAAAPSVPSLRAAVTPPAPAAPAPTAPAAATPAPASVPATAAAPARPTGSSSASDDEPVESIVQKDAPSPLAEELIRSQNYRAQNEAAQPAAPAAPVAPAPSQTAQGSIAQPAASAPAAPVAANNAAPATAAAAGGKSYTVKPGDTLAGIAARNKNASVSLDQMLIALYRANPDAFMGDNINRLRAGKILAVPDQAAASAIDQGDARGIVVAQAQDFNAYRNKLASQVANNAARKPAGEAKQSGGGKITAKVEEKSSTGDAKDKLELSKAGATEKGGKAGSASAEDKLASDRALADANDRVKELEKNVSDLQKLLEMKNKAMADLSDQQKAAEAAQADQAAKAAAAAAAAPATPATAAAEAKPAEPAAEVKPEAPPAAVPTPAPAPAAAPAAEKPTPGLDKALPKPGFFDGLLQNPYTLPGAGAIVALLAALGVMQVRRRKKGEEEAKKKPSDAAPVAAATAAAAVAAAETEEEAKPAEAPVESQVDPLAEADMYIAYGRDEQAEDILKLALQTQPERHAIRSKLLEIYAKRQDVDNFNKIATDLHAATGGKGEDWEKAVILGAVLDPTNPLYGGSAEAEKLEAEVPAAAPVTPVAPVAPVAEVEPVPVPPPAPPAAPVPEPEPEEDGLDFDLNDFKAAEAAAAATPPLSLGDKIDFDLDLDSDAGTDDSPLVPTPSASPLMDTKDEAPPVSLNDISLDLPGEESAPAPSASSLLEEDEESAFEAEMTTKLDLAAAYQEIGDKEGARELLEEVTRGGNDAQVARAKDMLSKLS</sequence>